<dbReference type="HAMAP" id="MF_00065">
    <property type="entry name" value="Adenylyl_sulf_kinase"/>
    <property type="match status" value="1"/>
</dbReference>
<dbReference type="GO" id="GO:0004020">
    <property type="term" value="F:adenylylsulfate kinase activity"/>
    <property type="evidence" value="ECO:0007669"/>
    <property type="project" value="InterPro"/>
</dbReference>
<dbReference type="InterPro" id="IPR059117">
    <property type="entry name" value="APS_kinase_dom"/>
</dbReference>
<keyword evidence="12" id="KW-1185">Reference proteome</keyword>
<dbReference type="InterPro" id="IPR002891">
    <property type="entry name" value="APS"/>
</dbReference>
<dbReference type="SUPFAM" id="SSF52540">
    <property type="entry name" value="P-loop containing nucleoside triphosphate hydrolases"/>
    <property type="match status" value="1"/>
</dbReference>
<evidence type="ECO:0000259" key="10">
    <source>
        <dbReference type="Pfam" id="PF01747"/>
    </source>
</evidence>
<dbReference type="InterPro" id="IPR027417">
    <property type="entry name" value="P-loop_NTPase"/>
</dbReference>
<evidence type="ECO:0000256" key="8">
    <source>
        <dbReference type="ARBA" id="ARBA00022840"/>
    </source>
</evidence>
<evidence type="ECO:0000259" key="9">
    <source>
        <dbReference type="Pfam" id="PF01583"/>
    </source>
</evidence>
<evidence type="ECO:0000256" key="2">
    <source>
        <dbReference type="ARBA" id="ARBA00007268"/>
    </source>
</evidence>
<organism evidence="12 13">
    <name type="scientific">Acrobeloides nanus</name>
    <dbReference type="NCBI Taxonomy" id="290746"/>
    <lineage>
        <taxon>Eukaryota</taxon>
        <taxon>Metazoa</taxon>
        <taxon>Ecdysozoa</taxon>
        <taxon>Nematoda</taxon>
        <taxon>Chromadorea</taxon>
        <taxon>Rhabditida</taxon>
        <taxon>Tylenchina</taxon>
        <taxon>Cephalobomorpha</taxon>
        <taxon>Cephaloboidea</taxon>
        <taxon>Cephalobidae</taxon>
        <taxon>Acrobeloides</taxon>
    </lineage>
</organism>
<dbReference type="InterPro" id="IPR002650">
    <property type="entry name" value="Sulphate_adenylyltransferase"/>
</dbReference>
<dbReference type="FunFam" id="3.40.50.300:FF:000212">
    <property type="entry name" value="Adenylyl-sulfate kinase"/>
    <property type="match status" value="1"/>
</dbReference>
<protein>
    <submittedName>
        <fullName evidence="13">Uncharacterized protein</fullName>
    </submittedName>
</protein>
<evidence type="ECO:0000256" key="1">
    <source>
        <dbReference type="ARBA" id="ARBA00005050"/>
    </source>
</evidence>
<sequence length="708" mass="80243">MDGYPNLTDRFKNPFERPKSPFFDSENFMNQSPRKRMRLPSITGSATNVTFQQHKVTRDDRSAILGRHDGYRGCTIWFTGLSGAGKTTISFALEKTLIQLGIPCYGLDGDNVRHGLCKNLGFNKEERSENIRRVAEVSKLFADMGVITLASFISPFRSDREEARRIHEHDGINFLEIYVNTSLEVCEARDTKKLYKKARAGELKGFTGIDSEYEVPLNADLILNAGTETEAESIQRVLQFLYERGILPETAMYQLCGQPVRQLFVVDEDEKLAIIEESQGAPEIELSLVDLQWLQTLAEGWASPLSGFMRERQYLQCLHHGQIFDLKKKCTMPDDRVHVKTEDGFESASSSVVNSDDDEDTYPLPESPINQSIPIVLPINDLQKAKLYMNNNEDEKGQPTIAYQVRLTYNGKLIAILSDPEIFLHRKEERVCRQFACNDIRHPTVKLIMESGDWCLGGDLHVLNRITYNDGLDEYRKTPLELRKIFTEAGCDAVFAFQLRNPIHNGHVLLMRDTREQLLKRYKNPMLLLHPLGGWTKDDDVPLSVRIEQHKAVLDEGVLDSKWTVLAIFPSPMLYAGPTEVQWHARARLAAGVNTYIVGRDPAGIQHPDTGDFLYDPTHGAKILTMAPGLPNLEIIPFRVAAYDKTIGSMAFFDESRKEDFIFISGTKMRGFARDGVQPPAGFMAPKAWNVLASYYSQLILDKKQEIK</sequence>
<dbReference type="NCBIfam" id="TIGR00455">
    <property type="entry name" value="apsK"/>
    <property type="match status" value="1"/>
</dbReference>
<keyword evidence="8" id="KW-0067">ATP-binding</keyword>
<feature type="domain" description="APS kinase" evidence="9">
    <location>
        <begin position="72"/>
        <end position="223"/>
    </location>
</feature>
<dbReference type="InterPro" id="IPR015947">
    <property type="entry name" value="PUA-like_sf"/>
</dbReference>
<dbReference type="SUPFAM" id="SSF52374">
    <property type="entry name" value="Nucleotidylyl transferase"/>
    <property type="match status" value="1"/>
</dbReference>
<dbReference type="Pfam" id="PF01747">
    <property type="entry name" value="ATP-sulfurylase"/>
    <property type="match status" value="1"/>
</dbReference>
<evidence type="ECO:0000259" key="11">
    <source>
        <dbReference type="Pfam" id="PF14306"/>
    </source>
</evidence>
<dbReference type="Pfam" id="PF14306">
    <property type="entry name" value="PUA_2"/>
    <property type="match status" value="1"/>
</dbReference>
<dbReference type="Gene3D" id="3.40.50.620">
    <property type="entry name" value="HUPs"/>
    <property type="match status" value="1"/>
</dbReference>
<keyword evidence="7" id="KW-0418">Kinase</keyword>
<dbReference type="Pfam" id="PF01583">
    <property type="entry name" value="APS_kinase"/>
    <property type="match status" value="1"/>
</dbReference>
<evidence type="ECO:0000256" key="3">
    <source>
        <dbReference type="ARBA" id="ARBA00009290"/>
    </source>
</evidence>
<comment type="similarity">
    <text evidence="2">In the N-terminal section; belongs to the APS kinase family.</text>
</comment>
<evidence type="ECO:0000256" key="7">
    <source>
        <dbReference type="ARBA" id="ARBA00022777"/>
    </source>
</evidence>
<dbReference type="FunFam" id="3.40.50.620:FF:000006">
    <property type="entry name" value="bifunctional 3'-phosphoadenosine 5'-phosphosulfate synthase 1"/>
    <property type="match status" value="1"/>
</dbReference>
<dbReference type="PANTHER" id="PTHR11055">
    <property type="entry name" value="BIFUNCTIONAL 3'-PHOSPHOADENOSINE 5'-PHOSPHOSULFATE SYNTHASE"/>
    <property type="match status" value="1"/>
</dbReference>
<dbReference type="CDD" id="cd00517">
    <property type="entry name" value="ATPS"/>
    <property type="match status" value="1"/>
</dbReference>
<evidence type="ECO:0000313" key="12">
    <source>
        <dbReference type="Proteomes" id="UP000887540"/>
    </source>
</evidence>
<name>A0A914EDL5_9BILA</name>
<dbReference type="GO" id="GO:0050428">
    <property type="term" value="P:3'-phosphoadenosine 5'-phosphosulfate biosynthetic process"/>
    <property type="evidence" value="ECO:0007669"/>
    <property type="project" value="TreeGrafter"/>
</dbReference>
<dbReference type="WBParaSite" id="ACRNAN_scaffold704.g7199.t1">
    <property type="protein sequence ID" value="ACRNAN_scaffold704.g7199.t1"/>
    <property type="gene ID" value="ACRNAN_scaffold704.g7199"/>
</dbReference>
<keyword evidence="6" id="KW-0547">Nucleotide-binding</keyword>
<feature type="domain" description="Sulphate adenylyltransferase catalytic" evidence="10">
    <location>
        <begin position="474"/>
        <end position="694"/>
    </location>
</feature>
<keyword evidence="4" id="KW-0808">Transferase</keyword>
<accession>A0A914EDL5</accession>
<dbReference type="CDD" id="cd02027">
    <property type="entry name" value="APSK"/>
    <property type="match status" value="1"/>
</dbReference>
<dbReference type="InterPro" id="IPR024951">
    <property type="entry name" value="Sulfurylase_cat_dom"/>
</dbReference>
<proteinExistence type="inferred from homology"/>
<evidence type="ECO:0000256" key="4">
    <source>
        <dbReference type="ARBA" id="ARBA00022679"/>
    </source>
</evidence>
<dbReference type="Gene3D" id="3.10.400.10">
    <property type="entry name" value="Sulfate adenylyltransferase"/>
    <property type="match status" value="1"/>
</dbReference>
<dbReference type="SUPFAM" id="SSF88697">
    <property type="entry name" value="PUA domain-like"/>
    <property type="match status" value="1"/>
</dbReference>
<reference evidence="13" key="1">
    <citation type="submission" date="2022-11" db="UniProtKB">
        <authorList>
            <consortium name="WormBaseParasite"/>
        </authorList>
    </citation>
    <scope>IDENTIFICATION</scope>
</reference>
<dbReference type="Gene3D" id="3.40.50.300">
    <property type="entry name" value="P-loop containing nucleotide triphosphate hydrolases"/>
    <property type="match status" value="1"/>
</dbReference>
<dbReference type="GO" id="GO:0004781">
    <property type="term" value="F:sulfate adenylyltransferase (ATP) activity"/>
    <property type="evidence" value="ECO:0007669"/>
    <property type="project" value="InterPro"/>
</dbReference>
<dbReference type="PANTHER" id="PTHR11055:SF1">
    <property type="entry name" value="PAPS SYNTHETASE, ISOFORM D"/>
    <property type="match status" value="1"/>
</dbReference>
<feature type="domain" description="ATP-sulfurylase PUA-like" evidence="11">
    <location>
        <begin position="258"/>
        <end position="465"/>
    </location>
</feature>
<dbReference type="AlphaFoldDB" id="A0A914EDL5"/>
<dbReference type="InterPro" id="IPR025980">
    <property type="entry name" value="ATP-Sase_PUA-like_dom"/>
</dbReference>
<evidence type="ECO:0000313" key="13">
    <source>
        <dbReference type="WBParaSite" id="ACRNAN_scaffold704.g7199.t1"/>
    </source>
</evidence>
<dbReference type="NCBIfam" id="NF003013">
    <property type="entry name" value="PRK03846.1"/>
    <property type="match status" value="1"/>
</dbReference>
<dbReference type="Proteomes" id="UP000887540">
    <property type="component" value="Unplaced"/>
</dbReference>
<keyword evidence="5" id="KW-0548">Nucleotidyltransferase</keyword>
<dbReference type="InterPro" id="IPR014729">
    <property type="entry name" value="Rossmann-like_a/b/a_fold"/>
</dbReference>
<comment type="pathway">
    <text evidence="1">Sulfur metabolism; sulfate assimilation.</text>
</comment>
<dbReference type="GO" id="GO:0005524">
    <property type="term" value="F:ATP binding"/>
    <property type="evidence" value="ECO:0007669"/>
    <property type="project" value="UniProtKB-KW"/>
</dbReference>
<comment type="similarity">
    <text evidence="3">In the C-terminal section; belongs to the sulfate adenylyltransferase family.</text>
</comment>
<dbReference type="GO" id="GO:0000103">
    <property type="term" value="P:sulfate assimilation"/>
    <property type="evidence" value="ECO:0007669"/>
    <property type="project" value="InterPro"/>
</dbReference>
<evidence type="ECO:0000256" key="5">
    <source>
        <dbReference type="ARBA" id="ARBA00022695"/>
    </source>
</evidence>
<evidence type="ECO:0000256" key="6">
    <source>
        <dbReference type="ARBA" id="ARBA00022741"/>
    </source>
</evidence>